<dbReference type="SUPFAM" id="SSF82153">
    <property type="entry name" value="FAS1 domain"/>
    <property type="match status" value="2"/>
</dbReference>
<organism evidence="3 4">
    <name type="scientific">Polyplax serrata</name>
    <name type="common">Common mouse louse</name>
    <dbReference type="NCBI Taxonomy" id="468196"/>
    <lineage>
        <taxon>Eukaryota</taxon>
        <taxon>Metazoa</taxon>
        <taxon>Ecdysozoa</taxon>
        <taxon>Arthropoda</taxon>
        <taxon>Hexapoda</taxon>
        <taxon>Insecta</taxon>
        <taxon>Pterygota</taxon>
        <taxon>Neoptera</taxon>
        <taxon>Paraneoptera</taxon>
        <taxon>Psocodea</taxon>
        <taxon>Troctomorpha</taxon>
        <taxon>Phthiraptera</taxon>
        <taxon>Anoplura</taxon>
        <taxon>Polyplacidae</taxon>
        <taxon>Polyplax</taxon>
    </lineage>
</organism>
<evidence type="ECO:0000259" key="2">
    <source>
        <dbReference type="PROSITE" id="PS50213"/>
    </source>
</evidence>
<feature type="domain" description="FAS1" evidence="2">
    <location>
        <begin position="1124"/>
        <end position="1255"/>
    </location>
</feature>
<dbReference type="InterPro" id="IPR050904">
    <property type="entry name" value="Adhesion/Biosynth-related"/>
</dbReference>
<dbReference type="PROSITE" id="PS50213">
    <property type="entry name" value="FAS1"/>
    <property type="match status" value="2"/>
</dbReference>
<feature type="region of interest" description="Disordered" evidence="1">
    <location>
        <begin position="805"/>
        <end position="831"/>
    </location>
</feature>
<feature type="domain" description="FAS1" evidence="2">
    <location>
        <begin position="970"/>
        <end position="1117"/>
    </location>
</feature>
<keyword evidence="4" id="KW-1185">Reference proteome</keyword>
<dbReference type="EMBL" id="JAWJWF010000049">
    <property type="protein sequence ID" value="KAK6618919.1"/>
    <property type="molecule type" value="Genomic_DNA"/>
</dbReference>
<feature type="compositionally biased region" description="Low complexity" evidence="1">
    <location>
        <begin position="438"/>
        <end position="456"/>
    </location>
</feature>
<protein>
    <recommendedName>
        <fullName evidence="2">FAS1 domain-containing protein</fullName>
    </recommendedName>
</protein>
<evidence type="ECO:0000313" key="4">
    <source>
        <dbReference type="Proteomes" id="UP001359485"/>
    </source>
</evidence>
<dbReference type="Pfam" id="PF02469">
    <property type="entry name" value="Fasciclin"/>
    <property type="match status" value="2"/>
</dbReference>
<comment type="caution">
    <text evidence="3">The sequence shown here is derived from an EMBL/GenBank/DDBJ whole genome shotgun (WGS) entry which is preliminary data.</text>
</comment>
<dbReference type="InterPro" id="IPR036378">
    <property type="entry name" value="FAS1_dom_sf"/>
</dbReference>
<reference evidence="3 4" key="1">
    <citation type="submission" date="2023-09" db="EMBL/GenBank/DDBJ databases">
        <title>Genomes of two closely related lineages of the louse Polyplax serrata with different host specificities.</title>
        <authorList>
            <person name="Martinu J."/>
            <person name="Tarabai H."/>
            <person name="Stefka J."/>
            <person name="Hypsa V."/>
        </authorList>
    </citation>
    <scope>NUCLEOTIDE SEQUENCE [LARGE SCALE GENOMIC DNA]</scope>
    <source>
        <strain evidence="3">98ZLc_SE</strain>
    </source>
</reference>
<dbReference type="InterPro" id="IPR000782">
    <property type="entry name" value="FAS1_domain"/>
</dbReference>
<name>A0ABR1AG68_POLSC</name>
<evidence type="ECO:0000256" key="1">
    <source>
        <dbReference type="SAM" id="MobiDB-lite"/>
    </source>
</evidence>
<proteinExistence type="predicted"/>
<dbReference type="PANTHER" id="PTHR10900">
    <property type="entry name" value="PERIOSTIN-RELATED"/>
    <property type="match status" value="1"/>
</dbReference>
<dbReference type="SMART" id="SM00554">
    <property type="entry name" value="FAS1"/>
    <property type="match status" value="2"/>
</dbReference>
<dbReference type="Gene3D" id="2.30.180.10">
    <property type="entry name" value="FAS1 domain"/>
    <property type="match status" value="2"/>
</dbReference>
<gene>
    <name evidence="3" type="ORF">RUM44_003300</name>
</gene>
<accession>A0ABR1AG68</accession>
<sequence>MVQFPTHRVLHGGPDLTALQQTHSLGNFHHRFHPTRQNFQFGVNPSQVAFPPQTHIVPPQPIHNHHHHHQQQQQQQQQQQHLINHQLQNQRSLQHSSFLRPTGQFQHGQQVGLVPSQEFHSSHSNFKSLPAASKVPNAFGSFQDQYIKNSFPSNAPHTIKFSISSQNYNPNQAKHFANPATPQPKINHQLTSSLSQNRFPLGPSLPPSHSLISNFPNNNFQIQSNQNNLQNFNIHQQKPLTSDSSSQFNNNFIQSNFNLRGQQTNDLIGSTFGRQPDDHVNVDLHPKDQKTHLNFGQNSFIQSSIELRQDEFLQQQKFNQQPLQQSHQTTFSYPVETQPPRTQTTATPRFELQPTEQQQQTKFIQQTAQTYLQQRTTESPRLIQTEATRSLEFSPTVKPLTMSFPDSSGRKLVLQKSQDQLQFALNSNYVSSQPSNDIPSSASPAAETTSATITTTTTTYKKPKPIVKEIRINLSDHINTGDDTPSQLYIKEDRLKEFQAIKAKDQKEQPKGKKEKSQEEIINEQIHKLLQSHNLEIIGKDSESQTNSQEVQLSKVSEQFKKFNYSVQLLNGGGLLSDVKQKQKHKAQKINLPQLPELPQLPDDIKQKYDIKVINKEDLLKQFDISGDHNFGNGSSNLFLADGKQLELVKFSKDGIMDKIPIGTKNSEAAESTTTAKPPKVLFEELTKSVIPPGANFELIRHKGDGQVEKVDGFSNEKKVTFVFLEEQPDGSVKIQGVKGNTDEEAEENEDVDSLIKKIKNGSLKLPPSPRQASKIPLKNEVPRFPSSTTHRNLVDVQTAVSMTHDSRPVQEFRSSSTYKKKGVSEEGPTTEFTYSSPYSIDLDSKFYDTTPEPPTTFLPTLNYIRSSTRKPTGKFRSNYDFLPTKVPESSFTPTYGSRRVKSTTPSSWYKDTDGAASVQQSKTGKPYEKGQDVSDDGDGEILSHRSTEYRGQRLRVPQDVIAQESNIAPVKPLNDVLKENGFNEMARLLDQSGLNTILNETGPYTIFVPTDKAFKALETQLGGPEKAEDKFRENPRLLSGLLLHHVVPGSFRVEDLQDEMTGVSLAGTQLRVNTYTSEGQRSKDSDVVTINGAKISNEKRDLIVPRGVAHSVDKVLFPLPIGDVIQTLKSDREKRFTKFLKSLEYSGLTDMLTGTKTYTVFAPTDKAFSVLTDSELEKLLTRREAAKTIALRHIIPGTLYTAGMHYFQIKDSMETGQKITIKKELGKIKVNSAQIVSANIPATNGIIHVIETLL</sequence>
<dbReference type="PANTHER" id="PTHR10900:SF120">
    <property type="entry name" value="MUCIN-5AC-RELATED"/>
    <property type="match status" value="1"/>
</dbReference>
<dbReference type="Proteomes" id="UP001359485">
    <property type="component" value="Unassembled WGS sequence"/>
</dbReference>
<feature type="region of interest" description="Disordered" evidence="1">
    <location>
        <begin position="875"/>
        <end position="950"/>
    </location>
</feature>
<feature type="region of interest" description="Disordered" evidence="1">
    <location>
        <begin position="53"/>
        <end position="81"/>
    </location>
</feature>
<feature type="compositionally biased region" description="Low complexity" evidence="1">
    <location>
        <begin position="71"/>
        <end position="81"/>
    </location>
</feature>
<evidence type="ECO:0000313" key="3">
    <source>
        <dbReference type="EMBL" id="KAK6618919.1"/>
    </source>
</evidence>
<feature type="region of interest" description="Disordered" evidence="1">
    <location>
        <begin position="432"/>
        <end position="456"/>
    </location>
</feature>